<keyword evidence="1" id="KW-0175">Coiled coil</keyword>
<gene>
    <name evidence="2" type="ORF">Pla163_11090</name>
</gene>
<dbReference type="EMBL" id="CP036290">
    <property type="protein sequence ID" value="QDU84008.1"/>
    <property type="molecule type" value="Genomic_DNA"/>
</dbReference>
<evidence type="ECO:0000313" key="3">
    <source>
        <dbReference type="Proteomes" id="UP000319342"/>
    </source>
</evidence>
<dbReference type="OrthoDB" id="9803913at2"/>
<protein>
    <recommendedName>
        <fullName evidence="4">GIY-YIG domain-containing protein</fullName>
    </recommendedName>
</protein>
<evidence type="ECO:0000256" key="1">
    <source>
        <dbReference type="SAM" id="Coils"/>
    </source>
</evidence>
<sequence>MRTSKSFLDLPQSPGVYALFGGRGGGHHVAYVGIGSKVRTRVQQHLLRRNSSVTTGESVVSLNPDLVTEVRWWCRDEFDQPGVLEAAEQVAFDVLSPTLRSRGRLGSEADVALRRAGFRERMITVFEGEADGRLTVPSMSDALERLAKLEDRVQQLEDAVKELTGRS</sequence>
<reference evidence="2 3" key="1">
    <citation type="submission" date="2019-02" db="EMBL/GenBank/DDBJ databases">
        <title>Deep-cultivation of Planctomycetes and their phenomic and genomic characterization uncovers novel biology.</title>
        <authorList>
            <person name="Wiegand S."/>
            <person name="Jogler M."/>
            <person name="Boedeker C."/>
            <person name="Pinto D."/>
            <person name="Vollmers J."/>
            <person name="Rivas-Marin E."/>
            <person name="Kohn T."/>
            <person name="Peeters S.H."/>
            <person name="Heuer A."/>
            <person name="Rast P."/>
            <person name="Oberbeckmann S."/>
            <person name="Bunk B."/>
            <person name="Jeske O."/>
            <person name="Meyerdierks A."/>
            <person name="Storesund J.E."/>
            <person name="Kallscheuer N."/>
            <person name="Luecker S."/>
            <person name="Lage O.M."/>
            <person name="Pohl T."/>
            <person name="Merkel B.J."/>
            <person name="Hornburger P."/>
            <person name="Mueller R.-W."/>
            <person name="Bruemmer F."/>
            <person name="Labrenz M."/>
            <person name="Spormann A.M."/>
            <person name="Op den Camp H."/>
            <person name="Overmann J."/>
            <person name="Amann R."/>
            <person name="Jetten M.S.M."/>
            <person name="Mascher T."/>
            <person name="Medema M.H."/>
            <person name="Devos D.P."/>
            <person name="Kaster A.-K."/>
            <person name="Ovreas L."/>
            <person name="Rohde M."/>
            <person name="Galperin M.Y."/>
            <person name="Jogler C."/>
        </authorList>
    </citation>
    <scope>NUCLEOTIDE SEQUENCE [LARGE SCALE GENOMIC DNA]</scope>
    <source>
        <strain evidence="2 3">Pla163</strain>
    </source>
</reference>
<dbReference type="AlphaFoldDB" id="A0A518CXR8"/>
<name>A0A518CXR8_9BACT</name>
<dbReference type="Proteomes" id="UP000319342">
    <property type="component" value="Chromosome"/>
</dbReference>
<dbReference type="RefSeq" id="WP_145184747.1">
    <property type="nucleotide sequence ID" value="NZ_CP036290.1"/>
</dbReference>
<proteinExistence type="predicted"/>
<organism evidence="2 3">
    <name type="scientific">Rohdeia mirabilis</name>
    <dbReference type="NCBI Taxonomy" id="2528008"/>
    <lineage>
        <taxon>Bacteria</taxon>
        <taxon>Pseudomonadati</taxon>
        <taxon>Planctomycetota</taxon>
        <taxon>Planctomycetia</taxon>
        <taxon>Planctomycetia incertae sedis</taxon>
        <taxon>Rohdeia</taxon>
    </lineage>
</organism>
<keyword evidence="3" id="KW-1185">Reference proteome</keyword>
<accession>A0A518CXR8</accession>
<evidence type="ECO:0000313" key="2">
    <source>
        <dbReference type="EMBL" id="QDU84008.1"/>
    </source>
</evidence>
<evidence type="ECO:0008006" key="4">
    <source>
        <dbReference type="Google" id="ProtNLM"/>
    </source>
</evidence>
<feature type="coiled-coil region" evidence="1">
    <location>
        <begin position="139"/>
        <end position="166"/>
    </location>
</feature>